<keyword evidence="3" id="KW-0732">Signal</keyword>
<protein>
    <recommendedName>
        <fullName evidence="6">Transmembrane protein</fullName>
    </recommendedName>
</protein>
<evidence type="ECO:0000313" key="4">
    <source>
        <dbReference type="EMBL" id="PFX25448.1"/>
    </source>
</evidence>
<keyword evidence="5" id="KW-1185">Reference proteome</keyword>
<feature type="compositionally biased region" description="Acidic residues" evidence="1">
    <location>
        <begin position="89"/>
        <end position="98"/>
    </location>
</feature>
<gene>
    <name evidence="4" type="ORF">AWC38_SpisGene9954</name>
</gene>
<reference evidence="5" key="1">
    <citation type="journal article" date="2017" name="bioRxiv">
        <title>Comparative analysis of the genomes of Stylophora pistillata and Acropora digitifera provides evidence for extensive differences between species of corals.</title>
        <authorList>
            <person name="Voolstra C.R."/>
            <person name="Li Y."/>
            <person name="Liew Y.J."/>
            <person name="Baumgarten S."/>
            <person name="Zoccola D."/>
            <person name="Flot J.-F."/>
            <person name="Tambutte S."/>
            <person name="Allemand D."/>
            <person name="Aranda M."/>
        </authorList>
    </citation>
    <scope>NUCLEOTIDE SEQUENCE [LARGE SCALE GENOMIC DNA]</scope>
</reference>
<evidence type="ECO:0000256" key="1">
    <source>
        <dbReference type="SAM" id="MobiDB-lite"/>
    </source>
</evidence>
<comment type="caution">
    <text evidence="4">The sequence shown here is derived from an EMBL/GenBank/DDBJ whole genome shotgun (WGS) entry which is preliminary data.</text>
</comment>
<dbReference type="EMBL" id="LSMT01000151">
    <property type="protein sequence ID" value="PFX25448.1"/>
    <property type="molecule type" value="Genomic_DNA"/>
</dbReference>
<sequence>MKKSIMIIFQVVIILTAFSSFIAAQSTSLSPTSTFQHTFAVSNQTAMPNASIMTTHQHQMTSVQPSSTEISSPNSISTTASPSSTAKVDDDDKIEEDEDKKKKTAIIAASCGGAAVLFIGLALVIWNHRKEGDTTK</sequence>
<evidence type="ECO:0000313" key="5">
    <source>
        <dbReference type="Proteomes" id="UP000225706"/>
    </source>
</evidence>
<evidence type="ECO:0000256" key="2">
    <source>
        <dbReference type="SAM" id="Phobius"/>
    </source>
</evidence>
<feature type="compositionally biased region" description="Polar residues" evidence="1">
    <location>
        <begin position="53"/>
        <end position="64"/>
    </location>
</feature>
<feature type="transmembrane region" description="Helical" evidence="2">
    <location>
        <begin position="105"/>
        <end position="126"/>
    </location>
</feature>
<keyword evidence="2" id="KW-1133">Transmembrane helix</keyword>
<feature type="signal peptide" evidence="3">
    <location>
        <begin position="1"/>
        <end position="24"/>
    </location>
</feature>
<feature type="region of interest" description="Disordered" evidence="1">
    <location>
        <begin position="53"/>
        <end position="101"/>
    </location>
</feature>
<keyword evidence="2" id="KW-0472">Membrane</keyword>
<proteinExistence type="predicted"/>
<dbReference type="OrthoDB" id="10517376at2759"/>
<organism evidence="4 5">
    <name type="scientific">Stylophora pistillata</name>
    <name type="common">Smooth cauliflower coral</name>
    <dbReference type="NCBI Taxonomy" id="50429"/>
    <lineage>
        <taxon>Eukaryota</taxon>
        <taxon>Metazoa</taxon>
        <taxon>Cnidaria</taxon>
        <taxon>Anthozoa</taxon>
        <taxon>Hexacorallia</taxon>
        <taxon>Scleractinia</taxon>
        <taxon>Astrocoeniina</taxon>
        <taxon>Pocilloporidae</taxon>
        <taxon>Stylophora</taxon>
    </lineage>
</organism>
<evidence type="ECO:0008006" key="6">
    <source>
        <dbReference type="Google" id="ProtNLM"/>
    </source>
</evidence>
<evidence type="ECO:0000256" key="3">
    <source>
        <dbReference type="SAM" id="SignalP"/>
    </source>
</evidence>
<feature type="compositionally biased region" description="Low complexity" evidence="1">
    <location>
        <begin position="65"/>
        <end position="86"/>
    </location>
</feature>
<feature type="chain" id="PRO_5012383104" description="Transmembrane protein" evidence="3">
    <location>
        <begin position="25"/>
        <end position="136"/>
    </location>
</feature>
<accession>A0A2B4SA52</accession>
<keyword evidence="2" id="KW-0812">Transmembrane</keyword>
<name>A0A2B4SA52_STYPI</name>
<dbReference type="Proteomes" id="UP000225706">
    <property type="component" value="Unassembled WGS sequence"/>
</dbReference>
<dbReference type="AlphaFoldDB" id="A0A2B4SA52"/>